<protein>
    <submittedName>
        <fullName evidence="2">Uncharacterized protein</fullName>
    </submittedName>
</protein>
<proteinExistence type="predicted"/>
<dbReference type="AlphaFoldDB" id="A0AAD2DUY8"/>
<organism evidence="2 3">
    <name type="scientific">Fraxinus pennsylvanica</name>
    <dbReference type="NCBI Taxonomy" id="56036"/>
    <lineage>
        <taxon>Eukaryota</taxon>
        <taxon>Viridiplantae</taxon>
        <taxon>Streptophyta</taxon>
        <taxon>Embryophyta</taxon>
        <taxon>Tracheophyta</taxon>
        <taxon>Spermatophyta</taxon>
        <taxon>Magnoliopsida</taxon>
        <taxon>eudicotyledons</taxon>
        <taxon>Gunneridae</taxon>
        <taxon>Pentapetalae</taxon>
        <taxon>asterids</taxon>
        <taxon>lamiids</taxon>
        <taxon>Lamiales</taxon>
        <taxon>Oleaceae</taxon>
        <taxon>Oleeae</taxon>
        <taxon>Fraxinus</taxon>
    </lineage>
</organism>
<dbReference type="PANTHER" id="PTHR34364:SF1">
    <property type="entry name" value="WAS_WASL-INTERACTING FAMILY PROTEIN"/>
    <property type="match status" value="1"/>
</dbReference>
<evidence type="ECO:0000256" key="1">
    <source>
        <dbReference type="SAM" id="MobiDB-lite"/>
    </source>
</evidence>
<name>A0AAD2DUY8_9LAMI</name>
<accession>A0AAD2DUY8</accession>
<gene>
    <name evidence="2" type="ORF">FPE_LOCUS14584</name>
</gene>
<sequence length="162" mass="18792">MDMYMYIIWLLMLDKFELLKFPYLEFIALNSVSMDVTLNEQRFLPCKVIDLRSVFRVAYLFTRTKKKDLGTEEAESLNVPSTPVSTSAAGATVSEKSPTPPPVLEPAKSRAPIPEDQQHELFKWMLEERRRMKPTDPEEKKRIDEEKALLKQFIRAKSIPSL</sequence>
<evidence type="ECO:0000313" key="2">
    <source>
        <dbReference type="EMBL" id="CAI9767154.1"/>
    </source>
</evidence>
<dbReference type="EMBL" id="OU503044">
    <property type="protein sequence ID" value="CAI9767154.1"/>
    <property type="molecule type" value="Genomic_DNA"/>
</dbReference>
<dbReference type="Proteomes" id="UP000834106">
    <property type="component" value="Chromosome 9"/>
</dbReference>
<feature type="compositionally biased region" description="Polar residues" evidence="1">
    <location>
        <begin position="78"/>
        <end position="97"/>
    </location>
</feature>
<reference evidence="2" key="1">
    <citation type="submission" date="2023-05" db="EMBL/GenBank/DDBJ databases">
        <authorList>
            <person name="Huff M."/>
        </authorList>
    </citation>
    <scope>NUCLEOTIDE SEQUENCE</scope>
</reference>
<keyword evidence="3" id="KW-1185">Reference proteome</keyword>
<evidence type="ECO:0000313" key="3">
    <source>
        <dbReference type="Proteomes" id="UP000834106"/>
    </source>
</evidence>
<feature type="region of interest" description="Disordered" evidence="1">
    <location>
        <begin position="68"/>
        <end position="117"/>
    </location>
</feature>
<dbReference type="PANTHER" id="PTHR34364">
    <property type="entry name" value="WAS/WASL-INTERACTING FAMILY PROTEIN"/>
    <property type="match status" value="1"/>
</dbReference>